<reference evidence="6" key="1">
    <citation type="submission" date="2020-11" db="EMBL/GenBank/DDBJ databases">
        <authorList>
            <person name="Tran Van P."/>
        </authorList>
    </citation>
    <scope>NUCLEOTIDE SEQUENCE</scope>
</reference>
<dbReference type="AlphaFoldDB" id="A0A7R9LI91"/>
<evidence type="ECO:0000256" key="3">
    <source>
        <dbReference type="ARBA" id="ARBA00023242"/>
    </source>
</evidence>
<keyword evidence="7" id="KW-1185">Reference proteome</keyword>
<evidence type="ECO:0000256" key="2">
    <source>
        <dbReference type="ARBA" id="ARBA00022763"/>
    </source>
</evidence>
<name>A0A7R9LI91_9ACAR</name>
<feature type="domain" description="DNA endonuclease activator Ctp1 C-terminal" evidence="5">
    <location>
        <begin position="114"/>
        <end position="153"/>
    </location>
</feature>
<dbReference type="EMBL" id="OC915832">
    <property type="protein sequence ID" value="CAD7642137.1"/>
    <property type="molecule type" value="Genomic_DNA"/>
</dbReference>
<feature type="compositionally biased region" description="Polar residues" evidence="4">
    <location>
        <begin position="32"/>
        <end position="47"/>
    </location>
</feature>
<protein>
    <recommendedName>
        <fullName evidence="5">DNA endonuclease activator Ctp1 C-terminal domain-containing protein</fullName>
    </recommendedName>
</protein>
<organism evidence="6">
    <name type="scientific">Oppiella nova</name>
    <dbReference type="NCBI Taxonomy" id="334625"/>
    <lineage>
        <taxon>Eukaryota</taxon>
        <taxon>Metazoa</taxon>
        <taxon>Ecdysozoa</taxon>
        <taxon>Arthropoda</taxon>
        <taxon>Chelicerata</taxon>
        <taxon>Arachnida</taxon>
        <taxon>Acari</taxon>
        <taxon>Acariformes</taxon>
        <taxon>Sarcoptiformes</taxon>
        <taxon>Oribatida</taxon>
        <taxon>Brachypylina</taxon>
        <taxon>Oppioidea</taxon>
        <taxon>Oppiidae</taxon>
        <taxon>Oppiella</taxon>
    </lineage>
</organism>
<keyword evidence="2" id="KW-0227">DNA damage</keyword>
<dbReference type="EMBL" id="CAJPVJ010001007">
    <property type="protein sequence ID" value="CAG2163873.1"/>
    <property type="molecule type" value="Genomic_DNA"/>
</dbReference>
<comment type="subcellular location">
    <subcellularLocation>
        <location evidence="1">Nucleus</location>
    </subcellularLocation>
</comment>
<dbReference type="OrthoDB" id="5801062at2759"/>
<feature type="region of interest" description="Disordered" evidence="4">
    <location>
        <begin position="23"/>
        <end position="47"/>
    </location>
</feature>
<evidence type="ECO:0000256" key="4">
    <source>
        <dbReference type="SAM" id="MobiDB-lite"/>
    </source>
</evidence>
<gene>
    <name evidence="6" type="ORF">ONB1V03_LOCUS3434</name>
</gene>
<evidence type="ECO:0000313" key="6">
    <source>
        <dbReference type="EMBL" id="CAD7642137.1"/>
    </source>
</evidence>
<evidence type="ECO:0000313" key="7">
    <source>
        <dbReference type="Proteomes" id="UP000728032"/>
    </source>
</evidence>
<keyword evidence="3" id="KW-0539">Nucleus</keyword>
<dbReference type="InterPro" id="IPR033316">
    <property type="entry name" value="RBBP8-like"/>
</dbReference>
<accession>A0A7R9LI91</accession>
<evidence type="ECO:0000256" key="1">
    <source>
        <dbReference type="ARBA" id="ARBA00004123"/>
    </source>
</evidence>
<dbReference type="Proteomes" id="UP000728032">
    <property type="component" value="Unassembled WGS sequence"/>
</dbReference>
<feature type="domain" description="DNA endonuclease activator Ctp1 C-terminal" evidence="5">
    <location>
        <begin position="88"/>
        <end position="112"/>
    </location>
</feature>
<proteinExistence type="predicted"/>
<dbReference type="Pfam" id="PF08573">
    <property type="entry name" value="SAE2"/>
    <property type="match status" value="2"/>
</dbReference>
<dbReference type="GO" id="GO:0010792">
    <property type="term" value="P:DNA double-strand break processing involved in repair via single-strand annealing"/>
    <property type="evidence" value="ECO:0007669"/>
    <property type="project" value="TreeGrafter"/>
</dbReference>
<dbReference type="GO" id="GO:0005634">
    <property type="term" value="C:nucleus"/>
    <property type="evidence" value="ECO:0007669"/>
    <property type="project" value="UniProtKB-SubCell"/>
</dbReference>
<dbReference type="InterPro" id="IPR013882">
    <property type="entry name" value="Ctp1_C"/>
</dbReference>
<dbReference type="GO" id="GO:0003684">
    <property type="term" value="F:damaged DNA binding"/>
    <property type="evidence" value="ECO:0007669"/>
    <property type="project" value="TreeGrafter"/>
</dbReference>
<dbReference type="PANTHER" id="PTHR15107">
    <property type="entry name" value="RETINOBLASTOMA BINDING PROTEIN 8"/>
    <property type="match status" value="1"/>
</dbReference>
<evidence type="ECO:0000259" key="5">
    <source>
        <dbReference type="Pfam" id="PF08573"/>
    </source>
</evidence>
<sequence length="208" mass="23290">MSAELASHSLQLWPQLMSTAMSKVDTNERKASGSQKQSLATRRSTSPVKLKVKTLGPVVRGKSQRKQLNGFTRSTSPVKLKVKTLGPVVRGKSQRKQLNGFTCKECEDYYKTRNLSEEGLKERLKACSRHRSQHSPPKSPEHFWETHFPTTPECIRRGIFNVENVSPKGAKSGKSSDKKCAKRLSDDFCEVIAVVNKVESKTSATRDQ</sequence>
<dbReference type="PANTHER" id="PTHR15107:SF0">
    <property type="entry name" value="DNA ENDONUCLEASE ACTIVATOR CTP1 C-TERMINAL DOMAIN-CONTAINING PROTEIN"/>
    <property type="match status" value="1"/>
</dbReference>